<feature type="compositionally biased region" description="Low complexity" evidence="1">
    <location>
        <begin position="243"/>
        <end position="267"/>
    </location>
</feature>
<feature type="region of interest" description="Disordered" evidence="1">
    <location>
        <begin position="401"/>
        <end position="568"/>
    </location>
</feature>
<dbReference type="AlphaFoldDB" id="A0A1Z5SYI2"/>
<feature type="compositionally biased region" description="Basic and acidic residues" evidence="1">
    <location>
        <begin position="435"/>
        <end position="447"/>
    </location>
</feature>
<name>A0A1Z5SYI2_HORWE</name>
<dbReference type="InParanoid" id="A0A1Z5SYI2"/>
<dbReference type="InterPro" id="IPR004827">
    <property type="entry name" value="bZIP"/>
</dbReference>
<feature type="compositionally biased region" description="Basic and acidic residues" evidence="1">
    <location>
        <begin position="1"/>
        <end position="11"/>
    </location>
</feature>
<dbReference type="OrthoDB" id="2247093at2759"/>
<evidence type="ECO:0000313" key="3">
    <source>
        <dbReference type="EMBL" id="OTA26421.1"/>
    </source>
</evidence>
<evidence type="ECO:0000259" key="2">
    <source>
        <dbReference type="PROSITE" id="PS00036"/>
    </source>
</evidence>
<comment type="caution">
    <text evidence="3">The sequence shown here is derived from an EMBL/GenBank/DDBJ whole genome shotgun (WGS) entry which is preliminary data.</text>
</comment>
<dbReference type="Gene3D" id="1.20.5.170">
    <property type="match status" value="1"/>
</dbReference>
<feature type="compositionally biased region" description="Basic and acidic residues" evidence="1">
    <location>
        <begin position="225"/>
        <end position="238"/>
    </location>
</feature>
<feature type="region of interest" description="Disordered" evidence="1">
    <location>
        <begin position="1"/>
        <end position="311"/>
    </location>
</feature>
<dbReference type="CDD" id="cd14705">
    <property type="entry name" value="bZIP_Zip1"/>
    <property type="match status" value="1"/>
</dbReference>
<feature type="region of interest" description="Disordered" evidence="1">
    <location>
        <begin position="334"/>
        <end position="365"/>
    </location>
</feature>
<keyword evidence="4" id="KW-1185">Reference proteome</keyword>
<sequence>MADSHSVHYSKDSSTGDFRPSRFSSIGQSGIERDLQFKIVNGQQHGPPPSLPSIRRTPSHAIELPPLPRATNPSADSFPTRLAGVSSILNPSDDEFGSDGRRRKSHELANVSKTGPSLPPLATSEQPSRRQSPSVAASVSPRFSQGYLTEGGYRRILAPRSPSLSQVGRFPSVAPAARSFSAQQTPFSGSPGHHHHAPAVAPPAAHQMPMNTADAGNGGGSPKQRAPEESFRKRDSGTEKIFSAPSASASPSTSYSSYSRTGPGSPGAQLHATTLYARESGPHGSGESSDNIMGQDRRPIGIPISSSGGQNTYQMMTLETTSGTVQLPVDVQAASRVADEKRRRNAGASARFRQRRKEKEKEASTTIARLEQQMKELSEDADFYKRERDYMASVILQASGAERHFPRPASPRRRRSSAATGGPNSMNGSAFGNARETRVHSPDEGRNVRRRTSLAPHPPPGTQSAVSPTGMPMHSAYAQQNFGTPIAPQPPHQQHQPQPQHQHQQHVQPLPQTRSPFPMEGMPRPLAHSAVQGGQTQGLPSLMQAPPRTGPWNPYAAEYQHGPTSESR</sequence>
<feature type="compositionally biased region" description="Polar residues" evidence="1">
    <location>
        <begin position="12"/>
        <end position="28"/>
    </location>
</feature>
<dbReference type="EMBL" id="MUNK01000188">
    <property type="protein sequence ID" value="OTA26421.1"/>
    <property type="molecule type" value="Genomic_DNA"/>
</dbReference>
<feature type="domain" description="BZIP" evidence="2">
    <location>
        <begin position="341"/>
        <end position="355"/>
    </location>
</feature>
<protein>
    <recommendedName>
        <fullName evidence="2">BZIP domain-containing protein</fullName>
    </recommendedName>
</protein>
<organism evidence="3 4">
    <name type="scientific">Hortaea werneckii EXF-2000</name>
    <dbReference type="NCBI Taxonomy" id="1157616"/>
    <lineage>
        <taxon>Eukaryota</taxon>
        <taxon>Fungi</taxon>
        <taxon>Dikarya</taxon>
        <taxon>Ascomycota</taxon>
        <taxon>Pezizomycotina</taxon>
        <taxon>Dothideomycetes</taxon>
        <taxon>Dothideomycetidae</taxon>
        <taxon>Mycosphaerellales</taxon>
        <taxon>Teratosphaeriaceae</taxon>
        <taxon>Hortaea</taxon>
    </lineage>
</organism>
<dbReference type="GO" id="GO:0003700">
    <property type="term" value="F:DNA-binding transcription factor activity"/>
    <property type="evidence" value="ECO:0007669"/>
    <property type="project" value="InterPro"/>
</dbReference>
<dbReference type="Proteomes" id="UP000194280">
    <property type="component" value="Unassembled WGS sequence"/>
</dbReference>
<evidence type="ECO:0000256" key="1">
    <source>
        <dbReference type="SAM" id="MobiDB-lite"/>
    </source>
</evidence>
<dbReference type="PROSITE" id="PS00036">
    <property type="entry name" value="BZIP_BASIC"/>
    <property type="match status" value="1"/>
</dbReference>
<reference evidence="3 4" key="1">
    <citation type="submission" date="2017-01" db="EMBL/GenBank/DDBJ databases">
        <title>The recent genome duplication of the halophilic yeast Hortaea werneckii: insights from long-read sequencing.</title>
        <authorList>
            <person name="Sinha S."/>
            <person name="Flibotte S."/>
            <person name="Neira M."/>
            <person name="Lenassi M."/>
            <person name="Gostincar C."/>
            <person name="Stajich J.E."/>
            <person name="Nislow C.E."/>
        </authorList>
    </citation>
    <scope>NUCLEOTIDE SEQUENCE [LARGE SCALE GENOMIC DNA]</scope>
    <source>
        <strain evidence="3 4">EXF-2000</strain>
    </source>
</reference>
<gene>
    <name evidence="3" type="ORF">BTJ68_10591</name>
</gene>
<proteinExistence type="predicted"/>
<dbReference type="VEuPathDB" id="FungiDB:BTJ68_10591"/>
<feature type="compositionally biased region" description="Polar residues" evidence="1">
    <location>
        <begin position="123"/>
        <end position="147"/>
    </location>
</feature>
<evidence type="ECO:0000313" key="4">
    <source>
        <dbReference type="Proteomes" id="UP000194280"/>
    </source>
</evidence>
<feature type="compositionally biased region" description="Low complexity" evidence="1">
    <location>
        <begin position="492"/>
        <end position="512"/>
    </location>
</feature>
<accession>A0A1Z5SYI2</accession>